<dbReference type="AlphaFoldDB" id="A0A7C3UZY2"/>
<sequence length="235" mass="28229">MQIFVGTSGWLYSWNEAGTLDWYLENSRLNAIELNASFYRFPFPNQIKSWANKGKNLRWAIKVNRLITHQFKFGEKAKTLWERFQRLFSPMEKMIDFYLFQLPPNFSPKARKKLECFIRWTKLKSQFALEVRHIDWFSQENYLWAKEEGIIWVSIDAPDLPRDIIKTNDTIYLRIHGRTGWYAHNYSSSELKEIAQRILSLKPERVFIFFNNDHAMLKNARMMKKIINLSLTDQF</sequence>
<protein>
    <submittedName>
        <fullName evidence="1">DUF72 domain-containing protein</fullName>
    </submittedName>
</protein>
<name>A0A7C3UZY2_UNCW3</name>
<dbReference type="InterPro" id="IPR036520">
    <property type="entry name" value="UPF0759_sf"/>
</dbReference>
<dbReference type="SUPFAM" id="SSF117396">
    <property type="entry name" value="TM1631-like"/>
    <property type="match status" value="1"/>
</dbReference>
<dbReference type="PANTHER" id="PTHR30348">
    <property type="entry name" value="UNCHARACTERIZED PROTEIN YECE"/>
    <property type="match status" value="1"/>
</dbReference>
<dbReference type="InterPro" id="IPR002763">
    <property type="entry name" value="DUF72"/>
</dbReference>
<reference evidence="1" key="1">
    <citation type="journal article" date="2020" name="mSystems">
        <title>Genome- and Community-Level Interaction Insights into Carbon Utilization and Element Cycling Functions of Hydrothermarchaeota in Hydrothermal Sediment.</title>
        <authorList>
            <person name="Zhou Z."/>
            <person name="Liu Y."/>
            <person name="Xu W."/>
            <person name="Pan J."/>
            <person name="Luo Z.H."/>
            <person name="Li M."/>
        </authorList>
    </citation>
    <scope>NUCLEOTIDE SEQUENCE [LARGE SCALE GENOMIC DNA]</scope>
    <source>
        <strain evidence="1">SpSt-906</strain>
    </source>
</reference>
<evidence type="ECO:0000313" key="1">
    <source>
        <dbReference type="EMBL" id="HGE99707.1"/>
    </source>
</evidence>
<dbReference type="PANTHER" id="PTHR30348:SF4">
    <property type="entry name" value="DUF72 DOMAIN-CONTAINING PROTEIN"/>
    <property type="match status" value="1"/>
</dbReference>
<gene>
    <name evidence="1" type="ORF">ENX07_06555</name>
</gene>
<organism evidence="1">
    <name type="scientific">candidate division WOR-3 bacterium</name>
    <dbReference type="NCBI Taxonomy" id="2052148"/>
    <lineage>
        <taxon>Bacteria</taxon>
        <taxon>Bacteria division WOR-3</taxon>
    </lineage>
</organism>
<accession>A0A7C3UZY2</accession>
<dbReference type="EMBL" id="DTMQ01000040">
    <property type="protein sequence ID" value="HGE99707.1"/>
    <property type="molecule type" value="Genomic_DNA"/>
</dbReference>
<dbReference type="Pfam" id="PF01904">
    <property type="entry name" value="DUF72"/>
    <property type="match status" value="1"/>
</dbReference>
<proteinExistence type="predicted"/>
<dbReference type="Gene3D" id="3.20.20.410">
    <property type="entry name" value="Protein of unknown function UPF0759"/>
    <property type="match status" value="1"/>
</dbReference>
<comment type="caution">
    <text evidence="1">The sequence shown here is derived from an EMBL/GenBank/DDBJ whole genome shotgun (WGS) entry which is preliminary data.</text>
</comment>